<name>A0A381XGH8_9ZZZZ</name>
<feature type="non-terminal residue" evidence="9">
    <location>
        <position position="1"/>
    </location>
</feature>
<evidence type="ECO:0000313" key="9">
    <source>
        <dbReference type="EMBL" id="SVA63267.1"/>
    </source>
</evidence>
<dbReference type="SUPFAM" id="SSF52374">
    <property type="entry name" value="Nucleotidylyl transferase"/>
    <property type="match status" value="1"/>
</dbReference>
<dbReference type="Gene3D" id="3.40.50.620">
    <property type="entry name" value="HUPs"/>
    <property type="match status" value="1"/>
</dbReference>
<reference evidence="9" key="1">
    <citation type="submission" date="2018-05" db="EMBL/GenBank/DDBJ databases">
        <authorList>
            <person name="Lanie J.A."/>
            <person name="Ng W.-L."/>
            <person name="Kazmierczak K.M."/>
            <person name="Andrzejewski T.M."/>
            <person name="Davidsen T.M."/>
            <person name="Wayne K.J."/>
            <person name="Tettelin H."/>
            <person name="Glass J.I."/>
            <person name="Rusch D."/>
            <person name="Podicherti R."/>
            <person name="Tsui H.-C.T."/>
            <person name="Winkler M.E."/>
        </authorList>
    </citation>
    <scope>NUCLEOTIDE SEQUENCE</scope>
</reference>
<evidence type="ECO:0000256" key="7">
    <source>
        <dbReference type="ARBA" id="ARBA00023027"/>
    </source>
</evidence>
<sequence length="171" mass="18868">VRHGVYPGSFDPPTLAHLAVADAARRRHGLDRVVWTLSRHPLGKERGRTTVEKRRTVLDQVATDHAWLEVNVVDARLVADLADGYDVVIMGADKWHQLHDPSFYEDGAVMAEALSRLPTCAVAPRDGLEVPREALLEVPRWVARQSSTAAATAEPWTMLSAARSFGLWEGS</sequence>
<keyword evidence="7" id="KW-0520">NAD</keyword>
<organism evidence="9">
    <name type="scientific">marine metagenome</name>
    <dbReference type="NCBI Taxonomy" id="408172"/>
    <lineage>
        <taxon>unclassified sequences</taxon>
        <taxon>metagenomes</taxon>
        <taxon>ecological metagenomes</taxon>
    </lineage>
</organism>
<accession>A0A381XGH8</accession>
<dbReference type="GO" id="GO:0070566">
    <property type="term" value="F:adenylyltransferase activity"/>
    <property type="evidence" value="ECO:0007669"/>
    <property type="project" value="UniProtKB-ARBA"/>
</dbReference>
<keyword evidence="6" id="KW-0067">ATP-binding</keyword>
<dbReference type="EMBL" id="UINC01014924">
    <property type="protein sequence ID" value="SVA63267.1"/>
    <property type="molecule type" value="Genomic_DNA"/>
</dbReference>
<dbReference type="GO" id="GO:0005524">
    <property type="term" value="F:ATP binding"/>
    <property type="evidence" value="ECO:0007669"/>
    <property type="project" value="UniProtKB-KW"/>
</dbReference>
<feature type="domain" description="Cytidyltransferase-like" evidence="8">
    <location>
        <begin position="5"/>
        <end position="95"/>
    </location>
</feature>
<dbReference type="InterPro" id="IPR005248">
    <property type="entry name" value="NadD/NMNAT"/>
</dbReference>
<evidence type="ECO:0000259" key="8">
    <source>
        <dbReference type="Pfam" id="PF01467"/>
    </source>
</evidence>
<dbReference type="InterPro" id="IPR004821">
    <property type="entry name" value="Cyt_trans-like"/>
</dbReference>
<keyword evidence="5" id="KW-0547">Nucleotide-binding</keyword>
<evidence type="ECO:0000256" key="3">
    <source>
        <dbReference type="ARBA" id="ARBA00022679"/>
    </source>
</evidence>
<dbReference type="PANTHER" id="PTHR39321:SF3">
    <property type="entry name" value="PHOSPHOPANTETHEINE ADENYLYLTRANSFERASE"/>
    <property type="match status" value="1"/>
</dbReference>
<keyword evidence="3" id="KW-0808">Transferase</keyword>
<evidence type="ECO:0000256" key="1">
    <source>
        <dbReference type="ARBA" id="ARBA00004790"/>
    </source>
</evidence>
<keyword evidence="4" id="KW-0548">Nucleotidyltransferase</keyword>
<evidence type="ECO:0000256" key="6">
    <source>
        <dbReference type="ARBA" id="ARBA00022840"/>
    </source>
</evidence>
<comment type="pathway">
    <text evidence="1">Cofactor biosynthesis; NAD(+) biosynthesis.</text>
</comment>
<dbReference type="InterPro" id="IPR014729">
    <property type="entry name" value="Rossmann-like_a/b/a_fold"/>
</dbReference>
<evidence type="ECO:0000256" key="4">
    <source>
        <dbReference type="ARBA" id="ARBA00022695"/>
    </source>
</evidence>
<evidence type="ECO:0000256" key="5">
    <source>
        <dbReference type="ARBA" id="ARBA00022741"/>
    </source>
</evidence>
<proteinExistence type="predicted"/>
<evidence type="ECO:0000256" key="2">
    <source>
        <dbReference type="ARBA" id="ARBA00022642"/>
    </source>
</evidence>
<protein>
    <recommendedName>
        <fullName evidence="8">Cytidyltransferase-like domain-containing protein</fullName>
    </recommendedName>
</protein>
<dbReference type="GO" id="GO:0009435">
    <property type="term" value="P:NAD+ biosynthetic process"/>
    <property type="evidence" value="ECO:0007669"/>
    <property type="project" value="InterPro"/>
</dbReference>
<gene>
    <name evidence="9" type="ORF">METZ01_LOCUS116121</name>
</gene>
<dbReference type="PANTHER" id="PTHR39321">
    <property type="entry name" value="NICOTINATE-NUCLEOTIDE ADENYLYLTRANSFERASE-RELATED"/>
    <property type="match status" value="1"/>
</dbReference>
<dbReference type="Pfam" id="PF01467">
    <property type="entry name" value="CTP_transf_like"/>
    <property type="match status" value="1"/>
</dbReference>
<keyword evidence="2" id="KW-0662">Pyridine nucleotide biosynthesis</keyword>
<dbReference type="AlphaFoldDB" id="A0A381XGH8"/>